<dbReference type="PANTHER" id="PTHR43333:SF1">
    <property type="entry name" value="D-ISOMER SPECIFIC 2-HYDROXYACID DEHYDROGENASE NAD-BINDING DOMAIN-CONTAINING PROTEIN"/>
    <property type="match status" value="1"/>
</dbReference>
<accession>A0ABU7L7Y6</accession>
<evidence type="ECO:0000259" key="3">
    <source>
        <dbReference type="Pfam" id="PF02826"/>
    </source>
</evidence>
<dbReference type="CDD" id="cd12159">
    <property type="entry name" value="2-Hacid_dh_2"/>
    <property type="match status" value="1"/>
</dbReference>
<reference evidence="4 5" key="1">
    <citation type="submission" date="2023-07" db="EMBL/GenBank/DDBJ databases">
        <authorList>
            <person name="Girao M."/>
            <person name="Carvalho M.F."/>
        </authorList>
    </citation>
    <scope>NUCLEOTIDE SEQUENCE [LARGE SCALE GENOMIC DNA]</scope>
    <source>
        <strain evidence="4 5">YIM65754</strain>
    </source>
</reference>
<proteinExistence type="predicted"/>
<dbReference type="RefSeq" id="WP_330132684.1">
    <property type="nucleotide sequence ID" value="NZ_JAUTXY010000003.1"/>
</dbReference>
<dbReference type="InterPro" id="IPR029753">
    <property type="entry name" value="D-isomer_DH_CS"/>
</dbReference>
<feature type="domain" description="D-isomer specific 2-hydroxyacid dehydrogenase NAD-binding" evidence="3">
    <location>
        <begin position="94"/>
        <end position="265"/>
    </location>
</feature>
<evidence type="ECO:0000313" key="5">
    <source>
        <dbReference type="Proteomes" id="UP001336020"/>
    </source>
</evidence>
<dbReference type="EMBL" id="JAUTXY010000003">
    <property type="protein sequence ID" value="MEE2057419.1"/>
    <property type="molecule type" value="Genomic_DNA"/>
</dbReference>
<gene>
    <name evidence="4" type="ORF">Q7514_07740</name>
</gene>
<evidence type="ECO:0000313" key="4">
    <source>
        <dbReference type="EMBL" id="MEE2057419.1"/>
    </source>
</evidence>
<evidence type="ECO:0000256" key="2">
    <source>
        <dbReference type="ARBA" id="ARBA00023027"/>
    </source>
</evidence>
<dbReference type="SUPFAM" id="SSF51735">
    <property type="entry name" value="NAD(P)-binding Rossmann-fold domains"/>
    <property type="match status" value="1"/>
</dbReference>
<protein>
    <submittedName>
        <fullName evidence="4">D-isomer specific 2-hydroxyacid dehydrogenase family protein</fullName>
    </submittedName>
</protein>
<keyword evidence="5" id="KW-1185">Reference proteome</keyword>
<dbReference type="InterPro" id="IPR006140">
    <property type="entry name" value="D-isomer_DH_NAD-bd"/>
</dbReference>
<dbReference type="Proteomes" id="UP001336020">
    <property type="component" value="Unassembled WGS sequence"/>
</dbReference>
<dbReference type="PROSITE" id="PS00671">
    <property type="entry name" value="D_2_HYDROXYACID_DH_3"/>
    <property type="match status" value="1"/>
</dbReference>
<name>A0ABU7L7Y6_9NOCA</name>
<comment type="caution">
    <text evidence="4">The sequence shown here is derived from an EMBL/GenBank/DDBJ whole genome shotgun (WGS) entry which is preliminary data.</text>
</comment>
<sequence>MRIHLGPGHDDHLATAIVEGGGTLAELDDADALVWDGGPDDFPKDLPDHIRWVQLTYAGIEPFFRARLIDDRRIWANASGVYADNVAEYAVAGLLVGLRQFHSSLAATTWQKDEIDPRVRTLHGSTVAIVGCGGIGRAMIPRLHALGVEVVAVNRSGRPVDGAKSTLPSTRTAEVWSMADHFVIAAPATGETDRLVDAAVLEAMPDTAWLVNVARGNLVDTDALVDAMRAGKVAGAVLDVTDPEPLPDGHPLWDLDNVVITPHIANTRSHLTANFAPTLRENVRRFIAGEELLARVEPNAGY</sequence>
<dbReference type="PANTHER" id="PTHR43333">
    <property type="entry name" value="2-HACID_DH_C DOMAIN-CONTAINING PROTEIN"/>
    <property type="match status" value="1"/>
</dbReference>
<dbReference type="InterPro" id="IPR036291">
    <property type="entry name" value="NAD(P)-bd_dom_sf"/>
</dbReference>
<evidence type="ECO:0000256" key="1">
    <source>
        <dbReference type="ARBA" id="ARBA00023002"/>
    </source>
</evidence>
<organism evidence="4 5">
    <name type="scientific">Rhodococcus artemisiae</name>
    <dbReference type="NCBI Taxonomy" id="714159"/>
    <lineage>
        <taxon>Bacteria</taxon>
        <taxon>Bacillati</taxon>
        <taxon>Actinomycetota</taxon>
        <taxon>Actinomycetes</taxon>
        <taxon>Mycobacteriales</taxon>
        <taxon>Nocardiaceae</taxon>
        <taxon>Rhodococcus</taxon>
    </lineage>
</organism>
<dbReference type="Gene3D" id="3.40.50.720">
    <property type="entry name" value="NAD(P)-binding Rossmann-like Domain"/>
    <property type="match status" value="2"/>
</dbReference>
<keyword evidence="1" id="KW-0560">Oxidoreductase</keyword>
<keyword evidence="2" id="KW-0520">NAD</keyword>
<dbReference type="Pfam" id="PF02826">
    <property type="entry name" value="2-Hacid_dh_C"/>
    <property type="match status" value="1"/>
</dbReference>